<dbReference type="PANTHER" id="PTHR46429:SF1">
    <property type="entry name" value="23S RRNA (GUANOSINE-2'-O-)-METHYLTRANSFERASE RLMB"/>
    <property type="match status" value="1"/>
</dbReference>
<organism evidence="4">
    <name type="scientific">Schlesneria paludicola</name>
    <dbReference type="NCBI Taxonomy" id="360056"/>
    <lineage>
        <taxon>Bacteria</taxon>
        <taxon>Pseudomonadati</taxon>
        <taxon>Planctomycetota</taxon>
        <taxon>Planctomycetia</taxon>
        <taxon>Planctomycetales</taxon>
        <taxon>Planctomycetaceae</taxon>
        <taxon>Schlesneria</taxon>
    </lineage>
</organism>
<dbReference type="EMBL" id="DSVQ01000018">
    <property type="protein sequence ID" value="HGT40547.1"/>
    <property type="molecule type" value="Genomic_DNA"/>
</dbReference>
<dbReference type="Gene3D" id="3.40.1280.10">
    <property type="match status" value="1"/>
</dbReference>
<evidence type="ECO:0000256" key="2">
    <source>
        <dbReference type="ARBA" id="ARBA00022679"/>
    </source>
</evidence>
<dbReference type="GO" id="GO:0032259">
    <property type="term" value="P:methylation"/>
    <property type="evidence" value="ECO:0007669"/>
    <property type="project" value="UniProtKB-KW"/>
</dbReference>
<feature type="domain" description="tRNA/rRNA methyltransferase SpoU type" evidence="3">
    <location>
        <begin position="104"/>
        <end position="243"/>
    </location>
</feature>
<dbReference type="Pfam" id="PF00588">
    <property type="entry name" value="SpoU_methylase"/>
    <property type="match status" value="1"/>
</dbReference>
<comment type="caution">
    <text evidence="4">The sequence shown here is derived from an EMBL/GenBank/DDBJ whole genome shotgun (WGS) entry which is preliminary data.</text>
</comment>
<reference evidence="4" key="1">
    <citation type="journal article" date="2020" name="mSystems">
        <title>Genome- and Community-Level Interaction Insights into Carbon Utilization and Element Cycling Functions of Hydrothermarchaeota in Hydrothermal Sediment.</title>
        <authorList>
            <person name="Zhou Z."/>
            <person name="Liu Y."/>
            <person name="Xu W."/>
            <person name="Pan J."/>
            <person name="Luo Z.H."/>
            <person name="Li M."/>
        </authorList>
    </citation>
    <scope>NUCLEOTIDE SEQUENCE [LARGE SCALE GENOMIC DNA]</scope>
    <source>
        <strain evidence="4">SpSt-508</strain>
    </source>
</reference>
<dbReference type="PANTHER" id="PTHR46429">
    <property type="entry name" value="23S RRNA (GUANOSINE-2'-O-)-METHYLTRANSFERASE RLMB"/>
    <property type="match status" value="1"/>
</dbReference>
<accession>A0A7C4QPV1</accession>
<keyword evidence="2 4" id="KW-0808">Transferase</keyword>
<dbReference type="AlphaFoldDB" id="A0A7C4QPV1"/>
<dbReference type="GO" id="GO:0003723">
    <property type="term" value="F:RNA binding"/>
    <property type="evidence" value="ECO:0007669"/>
    <property type="project" value="InterPro"/>
</dbReference>
<dbReference type="SUPFAM" id="SSF75217">
    <property type="entry name" value="alpha/beta knot"/>
    <property type="match status" value="1"/>
</dbReference>
<gene>
    <name evidence="4" type="ORF">ENS64_14980</name>
</gene>
<evidence type="ECO:0000259" key="3">
    <source>
        <dbReference type="Pfam" id="PF00588"/>
    </source>
</evidence>
<name>A0A7C4QPV1_9PLAN</name>
<dbReference type="GO" id="GO:0005829">
    <property type="term" value="C:cytosol"/>
    <property type="evidence" value="ECO:0007669"/>
    <property type="project" value="TreeGrafter"/>
</dbReference>
<keyword evidence="1 4" id="KW-0489">Methyltransferase</keyword>
<dbReference type="CDD" id="cd18103">
    <property type="entry name" value="SpoU-like_RlmB"/>
    <property type="match status" value="1"/>
</dbReference>
<dbReference type="InterPro" id="IPR004441">
    <property type="entry name" value="rRNA_MeTrfase_TrmH"/>
</dbReference>
<dbReference type="GO" id="GO:0006396">
    <property type="term" value="P:RNA processing"/>
    <property type="evidence" value="ECO:0007669"/>
    <property type="project" value="InterPro"/>
</dbReference>
<dbReference type="InterPro" id="IPR001537">
    <property type="entry name" value="SpoU_MeTrfase"/>
</dbReference>
<evidence type="ECO:0000256" key="1">
    <source>
        <dbReference type="ARBA" id="ARBA00022603"/>
    </source>
</evidence>
<evidence type="ECO:0000313" key="4">
    <source>
        <dbReference type="EMBL" id="HGT40547.1"/>
    </source>
</evidence>
<dbReference type="InterPro" id="IPR029026">
    <property type="entry name" value="tRNA_m1G_MTases_N"/>
</dbReference>
<dbReference type="GO" id="GO:0008173">
    <property type="term" value="F:RNA methyltransferase activity"/>
    <property type="evidence" value="ECO:0007669"/>
    <property type="project" value="InterPro"/>
</dbReference>
<dbReference type="InterPro" id="IPR029028">
    <property type="entry name" value="Alpha/beta_knot_MTases"/>
</dbReference>
<protein>
    <submittedName>
        <fullName evidence="4">RNA methyltransferase</fullName>
    </submittedName>
</protein>
<proteinExistence type="predicted"/>
<sequence length="250" mass="26929">MAQASATTETVLLRNPHSVLAALSARPRDVLELRLPPQRPSGTWQTVTAQARAAGVPLRTDLRGQSPREQREQRHGAASAVVRTLPGVPLDALWRAGREESPRLWLALDCLQDPHNVGAIFRTAAFFGVRGIVLTRDRSAPMSGTVYDVASGGVEAVPFSMVTNLAQALQAAKEAGLWLLGSSERAERDVRRIPRDRPWLLIIGNEEHGLRRLTLDLCDEVCGISGRGAVRSLNASVAAGLLIAALSGEM</sequence>